<dbReference type="InterPro" id="IPR000889">
    <property type="entry name" value="Glutathione_peroxidase"/>
</dbReference>
<dbReference type="PIRSF" id="PIRSF000303">
    <property type="entry name" value="Glutathion_perox"/>
    <property type="match status" value="1"/>
</dbReference>
<keyword evidence="3 5" id="KW-0560">Oxidoreductase</keyword>
<dbReference type="GO" id="GO:0004601">
    <property type="term" value="F:peroxidase activity"/>
    <property type="evidence" value="ECO:0007669"/>
    <property type="project" value="UniProtKB-KW"/>
</dbReference>
<feature type="active site" evidence="4">
    <location>
        <position position="54"/>
    </location>
</feature>
<dbReference type="PROSITE" id="PS00460">
    <property type="entry name" value="GLUTATHIONE_PEROXID_1"/>
    <property type="match status" value="1"/>
</dbReference>
<dbReference type="InterPro" id="IPR029759">
    <property type="entry name" value="GPX_AS"/>
</dbReference>
<comment type="similarity">
    <text evidence="1 5">Belongs to the glutathione peroxidase family.</text>
</comment>
<keyword evidence="2 5" id="KW-0575">Peroxidase</keyword>
<dbReference type="STRING" id="1715693.PH7735_03218"/>
<dbReference type="InterPro" id="IPR036249">
    <property type="entry name" value="Thioredoxin-like_sf"/>
</dbReference>
<gene>
    <name evidence="7" type="primary">bsaA</name>
    <name evidence="7" type="ORF">PH7735_03218</name>
</gene>
<evidence type="ECO:0000313" key="8">
    <source>
        <dbReference type="Proteomes" id="UP000051870"/>
    </source>
</evidence>
<reference evidence="8" key="1">
    <citation type="submission" date="2015-09" db="EMBL/GenBank/DDBJ databases">
        <authorList>
            <person name="Rodrigo-Torres Lidia"/>
            <person name="Arahal R.David."/>
        </authorList>
    </citation>
    <scope>NUCLEOTIDE SEQUENCE [LARGE SCALE GENOMIC DNA]</scope>
    <source>
        <strain evidence="8">CECT 7735</strain>
    </source>
</reference>
<dbReference type="Pfam" id="PF00255">
    <property type="entry name" value="GSHPx"/>
    <property type="match status" value="1"/>
</dbReference>
<sequence length="174" mass="19327">MKQVMLAILIAVAWVLPVKALELDAPFENIDGGELQLSQWQGQPVLVVNTASRCAYTKQYSQLQSLYDQYRDQGLVVLAVPSNDFRQELGSEEEVKAFCEIQFGLDLPMTGITRVKGKDAHPFFRSLAQEEGFRPKWNFNKVLIAPDGSLAKTFGSKTAPMSGAITSQIEAFLQ</sequence>
<dbReference type="PROSITE" id="PS51352">
    <property type="entry name" value="THIOREDOXIN_2"/>
    <property type="match status" value="1"/>
</dbReference>
<evidence type="ECO:0000256" key="3">
    <source>
        <dbReference type="ARBA" id="ARBA00023002"/>
    </source>
</evidence>
<dbReference type="GeneID" id="83882207"/>
<name>A0A0P1IUJ6_9RHOB</name>
<proteinExistence type="inferred from homology"/>
<organism evidence="7 8">
    <name type="scientific">Shimia thalassica</name>
    <dbReference type="NCBI Taxonomy" id="1715693"/>
    <lineage>
        <taxon>Bacteria</taxon>
        <taxon>Pseudomonadati</taxon>
        <taxon>Pseudomonadota</taxon>
        <taxon>Alphaproteobacteria</taxon>
        <taxon>Rhodobacterales</taxon>
        <taxon>Roseobacteraceae</taxon>
    </lineage>
</organism>
<dbReference type="Gene3D" id="3.40.30.10">
    <property type="entry name" value="Glutaredoxin"/>
    <property type="match status" value="1"/>
</dbReference>
<keyword evidence="8" id="KW-1185">Reference proteome</keyword>
<dbReference type="PANTHER" id="PTHR11592">
    <property type="entry name" value="GLUTATHIONE PEROXIDASE"/>
    <property type="match status" value="1"/>
</dbReference>
<evidence type="ECO:0000256" key="1">
    <source>
        <dbReference type="ARBA" id="ARBA00006926"/>
    </source>
</evidence>
<dbReference type="PANTHER" id="PTHR11592:SF78">
    <property type="entry name" value="GLUTATHIONE PEROXIDASE"/>
    <property type="match status" value="1"/>
</dbReference>
<evidence type="ECO:0000256" key="2">
    <source>
        <dbReference type="ARBA" id="ARBA00022559"/>
    </source>
</evidence>
<protein>
    <recommendedName>
        <fullName evidence="5">Glutathione peroxidase</fullName>
    </recommendedName>
</protein>
<evidence type="ECO:0000256" key="5">
    <source>
        <dbReference type="RuleBase" id="RU000499"/>
    </source>
</evidence>
<accession>A0A0P1IUJ6</accession>
<dbReference type="Proteomes" id="UP000051870">
    <property type="component" value="Unassembled WGS sequence"/>
</dbReference>
<dbReference type="AlphaFoldDB" id="A0A0P1IUJ6"/>
<dbReference type="SUPFAM" id="SSF52833">
    <property type="entry name" value="Thioredoxin-like"/>
    <property type="match status" value="1"/>
</dbReference>
<evidence type="ECO:0000313" key="7">
    <source>
        <dbReference type="EMBL" id="CUK08240.1"/>
    </source>
</evidence>
<dbReference type="InterPro" id="IPR013766">
    <property type="entry name" value="Thioredoxin_domain"/>
</dbReference>
<dbReference type="PROSITE" id="PS51355">
    <property type="entry name" value="GLUTATHIONE_PEROXID_3"/>
    <property type="match status" value="1"/>
</dbReference>
<dbReference type="CDD" id="cd00340">
    <property type="entry name" value="GSH_Peroxidase"/>
    <property type="match status" value="1"/>
</dbReference>
<dbReference type="GO" id="GO:0034599">
    <property type="term" value="P:cellular response to oxidative stress"/>
    <property type="evidence" value="ECO:0007669"/>
    <property type="project" value="TreeGrafter"/>
</dbReference>
<dbReference type="PRINTS" id="PR01011">
    <property type="entry name" value="GLUTPROXDASE"/>
</dbReference>
<evidence type="ECO:0000259" key="6">
    <source>
        <dbReference type="PROSITE" id="PS51352"/>
    </source>
</evidence>
<dbReference type="RefSeq" id="WP_058312394.1">
    <property type="nucleotide sequence ID" value="NZ_CYTW01000004.1"/>
</dbReference>
<evidence type="ECO:0000256" key="4">
    <source>
        <dbReference type="PIRSR" id="PIRSR000303-1"/>
    </source>
</evidence>
<feature type="domain" description="Thioredoxin" evidence="6">
    <location>
        <begin position="16"/>
        <end position="174"/>
    </location>
</feature>
<dbReference type="EMBL" id="CYTW01000004">
    <property type="protein sequence ID" value="CUK08240.1"/>
    <property type="molecule type" value="Genomic_DNA"/>
</dbReference>